<dbReference type="FunFam" id="3.40.50.300:FF:000825">
    <property type="entry name" value="ABC bile acid transporter"/>
    <property type="match status" value="1"/>
</dbReference>
<dbReference type="Pfam" id="PF00005">
    <property type="entry name" value="ABC_tran"/>
    <property type="match status" value="2"/>
</dbReference>
<evidence type="ECO:0000256" key="10">
    <source>
        <dbReference type="SAM" id="MobiDB-lite"/>
    </source>
</evidence>
<feature type="transmembrane region" description="Helical" evidence="11">
    <location>
        <begin position="6"/>
        <end position="26"/>
    </location>
</feature>
<evidence type="ECO:0000313" key="15">
    <source>
        <dbReference type="Proteomes" id="UP000027265"/>
    </source>
</evidence>
<keyword evidence="15" id="KW-1185">Reference proteome</keyword>
<evidence type="ECO:0000256" key="8">
    <source>
        <dbReference type="ARBA" id="ARBA00023136"/>
    </source>
</evidence>
<feature type="transmembrane region" description="Helical" evidence="11">
    <location>
        <begin position="1137"/>
        <end position="1170"/>
    </location>
</feature>
<feature type="transmembrane region" description="Helical" evidence="11">
    <location>
        <begin position="79"/>
        <end position="100"/>
    </location>
</feature>
<dbReference type="STRING" id="933084.A0A067P939"/>
<evidence type="ECO:0000256" key="1">
    <source>
        <dbReference type="ARBA" id="ARBA00004141"/>
    </source>
</evidence>
<dbReference type="HOGENOM" id="CLU_000604_27_6_1"/>
<evidence type="ECO:0000256" key="3">
    <source>
        <dbReference type="ARBA" id="ARBA00022692"/>
    </source>
</evidence>
<feature type="transmembrane region" description="Helical" evidence="11">
    <location>
        <begin position="173"/>
        <end position="195"/>
    </location>
</feature>
<dbReference type="OrthoDB" id="6500128at2759"/>
<keyword evidence="5" id="KW-0547">Nucleotide-binding</keyword>
<evidence type="ECO:0000256" key="5">
    <source>
        <dbReference type="ARBA" id="ARBA00022741"/>
    </source>
</evidence>
<protein>
    <recommendedName>
        <fullName evidence="16">Multidrug resistance-associated ABC transporter</fullName>
    </recommendedName>
</protein>
<organism evidence="14 15">
    <name type="scientific">Jaapia argillacea MUCL 33604</name>
    <dbReference type="NCBI Taxonomy" id="933084"/>
    <lineage>
        <taxon>Eukaryota</taxon>
        <taxon>Fungi</taxon>
        <taxon>Dikarya</taxon>
        <taxon>Basidiomycota</taxon>
        <taxon>Agaricomycotina</taxon>
        <taxon>Agaricomycetes</taxon>
        <taxon>Agaricomycetidae</taxon>
        <taxon>Jaapiales</taxon>
        <taxon>Jaapiaceae</taxon>
        <taxon>Jaapia</taxon>
    </lineage>
</organism>
<dbReference type="GO" id="GO:0000329">
    <property type="term" value="C:fungal-type vacuole membrane"/>
    <property type="evidence" value="ECO:0007669"/>
    <property type="project" value="TreeGrafter"/>
</dbReference>
<dbReference type="PROSITE" id="PS50929">
    <property type="entry name" value="ABC_TM1F"/>
    <property type="match status" value="2"/>
</dbReference>
<dbReference type="CDD" id="cd03244">
    <property type="entry name" value="ABCC_MRP_domain2"/>
    <property type="match status" value="1"/>
</dbReference>
<dbReference type="Gene3D" id="3.40.50.300">
    <property type="entry name" value="P-loop containing nucleotide triphosphate hydrolases"/>
    <property type="match status" value="2"/>
</dbReference>
<keyword evidence="2" id="KW-0813">Transport</keyword>
<dbReference type="PANTHER" id="PTHR24223">
    <property type="entry name" value="ATP-BINDING CASSETTE SUB-FAMILY C"/>
    <property type="match status" value="1"/>
</dbReference>
<dbReference type="InterPro" id="IPR050173">
    <property type="entry name" value="ABC_transporter_C-like"/>
</dbReference>
<dbReference type="Pfam" id="PF00664">
    <property type="entry name" value="ABC_membrane"/>
    <property type="match status" value="2"/>
</dbReference>
<dbReference type="PROSITE" id="PS00211">
    <property type="entry name" value="ABC_TRANSPORTER_1"/>
    <property type="match status" value="1"/>
</dbReference>
<feature type="transmembrane region" description="Helical" evidence="11">
    <location>
        <begin position="481"/>
        <end position="509"/>
    </location>
</feature>
<feature type="domain" description="ABC transmembrane type-1" evidence="13">
    <location>
        <begin position="1016"/>
        <end position="1296"/>
    </location>
</feature>
<evidence type="ECO:0000259" key="13">
    <source>
        <dbReference type="PROSITE" id="PS50929"/>
    </source>
</evidence>
<dbReference type="InterPro" id="IPR017871">
    <property type="entry name" value="ABC_transporter-like_CS"/>
</dbReference>
<feature type="domain" description="ABC transmembrane type-1" evidence="13">
    <location>
        <begin position="318"/>
        <end position="637"/>
    </location>
</feature>
<dbReference type="CDD" id="cd18604">
    <property type="entry name" value="ABC_6TM_VMR1_D2_like"/>
    <property type="match status" value="1"/>
</dbReference>
<keyword evidence="4" id="KW-0677">Repeat</keyword>
<dbReference type="GO" id="GO:0005524">
    <property type="term" value="F:ATP binding"/>
    <property type="evidence" value="ECO:0007669"/>
    <property type="project" value="UniProtKB-KW"/>
</dbReference>
<dbReference type="InterPro" id="IPR011527">
    <property type="entry name" value="ABC1_TM_dom"/>
</dbReference>
<dbReference type="InterPro" id="IPR003439">
    <property type="entry name" value="ABC_transporter-like_ATP-bd"/>
</dbReference>
<dbReference type="FunFam" id="1.20.1560.10:FF:000013">
    <property type="entry name" value="ABC transporter C family member 2"/>
    <property type="match status" value="1"/>
</dbReference>
<feature type="transmembrane region" description="Helical" evidence="11">
    <location>
        <begin position="141"/>
        <end position="161"/>
    </location>
</feature>
<proteinExistence type="predicted"/>
<dbReference type="InterPro" id="IPR027417">
    <property type="entry name" value="P-loop_NTPase"/>
</dbReference>
<dbReference type="CDD" id="cd03250">
    <property type="entry name" value="ABCC_MRP_domain1"/>
    <property type="match status" value="1"/>
</dbReference>
<dbReference type="FunFam" id="3.40.50.300:FF:001354">
    <property type="entry name" value="ATP-binding cassette (ABC) transporter, putative"/>
    <property type="match status" value="1"/>
</dbReference>
<evidence type="ECO:0000313" key="14">
    <source>
        <dbReference type="EMBL" id="KDQ50345.1"/>
    </source>
</evidence>
<dbReference type="InParanoid" id="A0A067P939"/>
<keyword evidence="6" id="KW-0067">ATP-binding</keyword>
<dbReference type="InterPro" id="IPR003593">
    <property type="entry name" value="AAA+_ATPase"/>
</dbReference>
<feature type="transmembrane region" description="Helical" evidence="11">
    <location>
        <begin position="1013"/>
        <end position="1031"/>
    </location>
</feature>
<gene>
    <name evidence="14" type="ORF">JAAARDRAFT_74253</name>
</gene>
<reference evidence="15" key="1">
    <citation type="journal article" date="2014" name="Proc. Natl. Acad. Sci. U.S.A.">
        <title>Extensive sampling of basidiomycete genomes demonstrates inadequacy of the white-rot/brown-rot paradigm for wood decay fungi.</title>
        <authorList>
            <person name="Riley R."/>
            <person name="Salamov A.A."/>
            <person name="Brown D.W."/>
            <person name="Nagy L.G."/>
            <person name="Floudas D."/>
            <person name="Held B.W."/>
            <person name="Levasseur A."/>
            <person name="Lombard V."/>
            <person name="Morin E."/>
            <person name="Otillar R."/>
            <person name="Lindquist E.A."/>
            <person name="Sun H."/>
            <person name="LaButti K.M."/>
            <person name="Schmutz J."/>
            <person name="Jabbour D."/>
            <person name="Luo H."/>
            <person name="Baker S.E."/>
            <person name="Pisabarro A.G."/>
            <person name="Walton J.D."/>
            <person name="Blanchette R.A."/>
            <person name="Henrissat B."/>
            <person name="Martin F."/>
            <person name="Cullen D."/>
            <person name="Hibbett D.S."/>
            <person name="Grigoriev I.V."/>
        </authorList>
    </citation>
    <scope>NUCLEOTIDE SEQUENCE [LARGE SCALE GENOMIC DNA]</scope>
    <source>
        <strain evidence="15">MUCL 33604</strain>
    </source>
</reference>
<dbReference type="GO" id="GO:0016887">
    <property type="term" value="F:ATP hydrolysis activity"/>
    <property type="evidence" value="ECO:0007669"/>
    <property type="project" value="InterPro"/>
</dbReference>
<feature type="domain" description="ABC transporter" evidence="12">
    <location>
        <begin position="684"/>
        <end position="929"/>
    </location>
</feature>
<feature type="transmembrane region" description="Helical" evidence="11">
    <location>
        <begin position="314"/>
        <end position="334"/>
    </location>
</feature>
<evidence type="ECO:0000256" key="4">
    <source>
        <dbReference type="ARBA" id="ARBA00022737"/>
    </source>
</evidence>
<evidence type="ECO:0000256" key="2">
    <source>
        <dbReference type="ARBA" id="ARBA00022448"/>
    </source>
</evidence>
<evidence type="ECO:0000256" key="6">
    <source>
        <dbReference type="ARBA" id="ARBA00022840"/>
    </source>
</evidence>
<feature type="transmembrane region" description="Helical" evidence="11">
    <location>
        <begin position="112"/>
        <end position="129"/>
    </location>
</feature>
<dbReference type="Gene3D" id="1.20.1560.10">
    <property type="entry name" value="ABC transporter type 1, transmembrane domain"/>
    <property type="match status" value="2"/>
</dbReference>
<dbReference type="GO" id="GO:0140359">
    <property type="term" value="F:ABC-type transporter activity"/>
    <property type="evidence" value="ECO:0007669"/>
    <property type="project" value="InterPro"/>
</dbReference>
<dbReference type="Proteomes" id="UP000027265">
    <property type="component" value="Unassembled WGS sequence"/>
</dbReference>
<dbReference type="PROSITE" id="PS50893">
    <property type="entry name" value="ABC_TRANSPORTER_2"/>
    <property type="match status" value="2"/>
</dbReference>
<name>A0A067P939_9AGAM</name>
<dbReference type="SMART" id="SM00382">
    <property type="entry name" value="AAA"/>
    <property type="match status" value="2"/>
</dbReference>
<dbReference type="InterPro" id="IPR036640">
    <property type="entry name" value="ABC1_TM_sf"/>
</dbReference>
<dbReference type="SUPFAM" id="SSF90123">
    <property type="entry name" value="ABC transporter transmembrane region"/>
    <property type="match status" value="2"/>
</dbReference>
<feature type="transmembrane region" description="Helical" evidence="11">
    <location>
        <begin position="1269"/>
        <end position="1288"/>
    </location>
</feature>
<accession>A0A067P939</accession>
<feature type="domain" description="ABC transporter" evidence="12">
    <location>
        <begin position="1332"/>
        <end position="1576"/>
    </location>
</feature>
<keyword evidence="3 11" id="KW-0812">Transmembrane</keyword>
<evidence type="ECO:0000256" key="7">
    <source>
        <dbReference type="ARBA" id="ARBA00022989"/>
    </source>
</evidence>
<sequence length="1592" mass="176200">MPRYQLAIAIALAAVALVSLTVFWFYPPQPEGKIQLPIYADEDRSGELDPFDVTKPEDVVDGHPIEERAFWIRMHQRKLLLSIFLAAVVVIQAVCVGWAVGEGEKQDIIISSLRLFFALYHTIVAIASVNQDSVSPHTHCVLHLSTLTVLATIFMGISAILPSDSVVISALDSPAFLGLWYTVFALYCFSALLAINIPCGPLLHYPPDQIYSEKTVAAITNKYEDNVCVLVGASVWGTLLFTYTTKVVMLGNTAQSLEIGDLPIVPGDMRATAIFSSMRATLRRVTLQIGTWRPKPASGWELAYRMLVLNKKALAMQIILASVSACLFYAPAYFLRRLVQYLEADPERQDRSWGWVYCVGLFGTNCFMFLLTAQLFSMSTTTVQVRFRIQLNSILFAKTLVRKDVASSAASAKPDEDKKKKPALRTATPAPEEADGSKKKEEEESEFSSKAQIMTLMTTDVDRVSDFSRHMFTLVDSPIEIIIATMFLYSLLGVSCFIGLAVTCLFLPMNHFAGKVVVKAQDNLMKARDERVALMNEVLGAIRMLKFMAWERSFEKKVLKIREKELEYQKLNFRIETLWNAVWNGSPLLVTLVSFWHFAVIRQQILTPSIAFTSIAIFSEMKFALNALPETLINLLQTAVSLKRIEKYLHGAEVSPVPPLSGEPVIALQSATITWPQDRSRGTSNTPTASPTPKHKFLLMDLSLNFPIGELSLICGKLGSGKTLLLLGLLGEADLLTGQLRCPRSPPDAIASFVGEIPKDEEWNVPGVCAYVPQSAWLRNASIKDNILFNLPYVEERYQKTLEVCALVADLNILEDGDESEIGERGVNLSGGQKARVSLARAVYSRASILLLDDVLSAVDAHTAHHLYHECLKGDLMRGRTVILVSHHVQLCAPGASYIVALDNGHLLHQGDYNAFAASGVMGGLVQSRATDPTDEKDENTAMALEEVGAEINLATESAEPNSETSFTVTPSSDVKPEVKKAPRKLVEEEKRAVDRIAKDIWATYIWACGSPWYWLLFCASLLLATLSPVLENGWVSVWSGASSNPLDSRGPVFYVAMYAAITAVGLVLTTIRWFILYSGSIHASAVLYKRLLETVLFAQIRFHDTVSRGRLLNRFGKDFEGIDSNLSDNFGRSMMYGLNVITTLVTVSVVGGLPFLFSAIALGVMYYNASQVYGQTSRDMRRLDSVTRSPLYSIYGETIAGVTILRSFGASSKFLRDMLRCVDTNANPYYWMWGVNRWLSARFNLLSSAIVGITGAVCVLSPSISASLAGFALAFSSTVTMDLLFLVRRFVGLEQSMVALERVKEYSELQREPPEFIEPRPPAAWPSSGKITCEDLVVRYAPELPNVLHKLNFEINPGEKVGILGRTGSGKSTLALSFFRFVEATEGRIFVDGLDISKMGLTDLRSKLTIIPQDPTILSGTLRSTLDVFDEYEDAQIFEALRRVHLITTASDEEDPEAQNANVFRNLESSVSEGGENFSTGEKQLLCMARAILKRSKVLVMDEATASVDYATDELISKTIRQEFAESTILTIAHRLRTVIDYDRVMLLEDGKIVELDRPAVLLSDPNSKFYSLCKATGKNEFAMLKKMAGV</sequence>
<dbReference type="CDD" id="cd18596">
    <property type="entry name" value="ABC_6TM_VMR1_D1_like"/>
    <property type="match status" value="1"/>
</dbReference>
<evidence type="ECO:0000256" key="11">
    <source>
        <dbReference type="SAM" id="Phobius"/>
    </source>
</evidence>
<feature type="transmembrane region" description="Helical" evidence="11">
    <location>
        <begin position="354"/>
        <end position="376"/>
    </location>
</feature>
<feature type="transmembrane region" description="Helical" evidence="11">
    <location>
        <begin position="1244"/>
        <end position="1263"/>
    </location>
</feature>
<evidence type="ECO:0000259" key="12">
    <source>
        <dbReference type="PROSITE" id="PS50893"/>
    </source>
</evidence>
<feature type="region of interest" description="Disordered" evidence="10">
    <location>
        <begin position="411"/>
        <end position="449"/>
    </location>
</feature>
<keyword evidence="7 11" id="KW-1133">Transmembrane helix</keyword>
<dbReference type="PANTHER" id="PTHR24223:SF353">
    <property type="entry name" value="ABC TRANSPORTER ATP-BINDING PROTEIN_PERMEASE VMR1-RELATED"/>
    <property type="match status" value="1"/>
</dbReference>
<dbReference type="SUPFAM" id="SSF52540">
    <property type="entry name" value="P-loop containing nucleoside triphosphate hydrolases"/>
    <property type="match status" value="2"/>
</dbReference>
<dbReference type="EMBL" id="KL197761">
    <property type="protein sequence ID" value="KDQ50345.1"/>
    <property type="molecule type" value="Genomic_DNA"/>
</dbReference>
<comment type="subcellular location">
    <subcellularLocation>
        <location evidence="1">Membrane</location>
        <topology evidence="1">Multi-pass membrane protein</topology>
    </subcellularLocation>
</comment>
<feature type="transmembrane region" description="Helical" evidence="11">
    <location>
        <begin position="1053"/>
        <end position="1076"/>
    </location>
</feature>
<keyword evidence="9" id="KW-0325">Glycoprotein</keyword>
<evidence type="ECO:0000256" key="9">
    <source>
        <dbReference type="ARBA" id="ARBA00023180"/>
    </source>
</evidence>
<keyword evidence="8 11" id="KW-0472">Membrane</keyword>
<evidence type="ECO:0008006" key="16">
    <source>
        <dbReference type="Google" id="ProtNLM"/>
    </source>
</evidence>